<name>A0AAV3YIC2_9GAST</name>
<evidence type="ECO:0000313" key="3">
    <source>
        <dbReference type="Proteomes" id="UP000735302"/>
    </source>
</evidence>
<evidence type="ECO:0000256" key="1">
    <source>
        <dbReference type="SAM" id="MobiDB-lite"/>
    </source>
</evidence>
<reference evidence="2 3" key="1">
    <citation type="journal article" date="2021" name="Elife">
        <title>Chloroplast acquisition without the gene transfer in kleptoplastic sea slugs, Plakobranchus ocellatus.</title>
        <authorList>
            <person name="Maeda T."/>
            <person name="Takahashi S."/>
            <person name="Yoshida T."/>
            <person name="Shimamura S."/>
            <person name="Takaki Y."/>
            <person name="Nagai Y."/>
            <person name="Toyoda A."/>
            <person name="Suzuki Y."/>
            <person name="Arimoto A."/>
            <person name="Ishii H."/>
            <person name="Satoh N."/>
            <person name="Nishiyama T."/>
            <person name="Hasebe M."/>
            <person name="Maruyama T."/>
            <person name="Minagawa J."/>
            <person name="Obokata J."/>
            <person name="Shigenobu S."/>
        </authorList>
    </citation>
    <scope>NUCLEOTIDE SEQUENCE [LARGE SCALE GENOMIC DNA]</scope>
</reference>
<evidence type="ECO:0000313" key="2">
    <source>
        <dbReference type="EMBL" id="GFN82262.1"/>
    </source>
</evidence>
<protein>
    <submittedName>
        <fullName evidence="2">Uncharacterized protein</fullName>
    </submittedName>
</protein>
<comment type="caution">
    <text evidence="2">The sequence shown here is derived from an EMBL/GenBank/DDBJ whole genome shotgun (WGS) entry which is preliminary data.</text>
</comment>
<dbReference type="Proteomes" id="UP000735302">
    <property type="component" value="Unassembled WGS sequence"/>
</dbReference>
<proteinExistence type="predicted"/>
<accession>A0AAV3YIC2</accession>
<dbReference type="AlphaFoldDB" id="A0AAV3YIC2"/>
<dbReference type="EMBL" id="BLXT01000976">
    <property type="protein sequence ID" value="GFN82262.1"/>
    <property type="molecule type" value="Genomic_DNA"/>
</dbReference>
<sequence>MHAKSKDVSGKKIKCSSPGCIKSKDGTMLMEKKEILNRWSEYVEDLFKDDRCEKTKIKKNIEGPTILEEECCKKLKGRKANENRFLPLVPSAFRTHEERIPVFIKRVEVQVIFLLSSCYPHLTSEITLQPSCTPTTEEEDSEITLQLSCTPTTEEEDGEITLQPSCTPKTEEDDGEITLQPSCTLITEEDDIDITLQPNCTPTTEEDNREIELRKLKKTMERLPSSRAAHRQPKKNQSIQPPLLKGNKMKYRG</sequence>
<feature type="region of interest" description="Disordered" evidence="1">
    <location>
        <begin position="220"/>
        <end position="253"/>
    </location>
</feature>
<organism evidence="2 3">
    <name type="scientific">Plakobranchus ocellatus</name>
    <dbReference type="NCBI Taxonomy" id="259542"/>
    <lineage>
        <taxon>Eukaryota</taxon>
        <taxon>Metazoa</taxon>
        <taxon>Spiralia</taxon>
        <taxon>Lophotrochozoa</taxon>
        <taxon>Mollusca</taxon>
        <taxon>Gastropoda</taxon>
        <taxon>Heterobranchia</taxon>
        <taxon>Euthyneura</taxon>
        <taxon>Panpulmonata</taxon>
        <taxon>Sacoglossa</taxon>
        <taxon>Placobranchoidea</taxon>
        <taxon>Plakobranchidae</taxon>
        <taxon>Plakobranchus</taxon>
    </lineage>
</organism>
<keyword evidence="3" id="KW-1185">Reference proteome</keyword>
<gene>
    <name evidence="2" type="ORF">PoB_000876800</name>
</gene>